<sequence>MDCLRMSLFLRFAGKAAGDLVLILVGLYITIQ</sequence>
<accession>H0F8H6</accession>
<proteinExistence type="predicted"/>
<keyword evidence="1" id="KW-0812">Transmembrane</keyword>
<name>H0F8H6_9BURK</name>
<feature type="transmembrane region" description="Helical" evidence="1">
    <location>
        <begin position="12"/>
        <end position="31"/>
    </location>
</feature>
<protein>
    <submittedName>
        <fullName evidence="2">Uncharacterized protein</fullName>
    </submittedName>
</protein>
<keyword evidence="1" id="KW-1133">Transmembrane helix</keyword>
<organism evidence="2 3">
    <name type="scientific">Achromobacter arsenitoxydans SY8</name>
    <dbReference type="NCBI Taxonomy" id="477184"/>
    <lineage>
        <taxon>Bacteria</taxon>
        <taxon>Pseudomonadati</taxon>
        <taxon>Pseudomonadota</taxon>
        <taxon>Betaproteobacteria</taxon>
        <taxon>Burkholderiales</taxon>
        <taxon>Alcaligenaceae</taxon>
        <taxon>Achromobacter</taxon>
    </lineage>
</organism>
<dbReference type="Proteomes" id="UP000003113">
    <property type="component" value="Unassembled WGS sequence"/>
</dbReference>
<gene>
    <name evidence="2" type="ORF">KYC_15372</name>
</gene>
<evidence type="ECO:0000313" key="2">
    <source>
        <dbReference type="EMBL" id="EHK65609.1"/>
    </source>
</evidence>
<comment type="caution">
    <text evidence="2">The sequence shown here is derived from an EMBL/GenBank/DDBJ whole genome shotgun (WGS) entry which is preliminary data.</text>
</comment>
<dbReference type="AlphaFoldDB" id="H0F8H6"/>
<keyword evidence="3" id="KW-1185">Reference proteome</keyword>
<keyword evidence="1" id="KW-0472">Membrane</keyword>
<dbReference type="EMBL" id="AGUF01000052">
    <property type="protein sequence ID" value="EHK65609.1"/>
    <property type="molecule type" value="Genomic_DNA"/>
</dbReference>
<evidence type="ECO:0000256" key="1">
    <source>
        <dbReference type="SAM" id="Phobius"/>
    </source>
</evidence>
<evidence type="ECO:0000313" key="3">
    <source>
        <dbReference type="Proteomes" id="UP000003113"/>
    </source>
</evidence>
<reference evidence="2 3" key="1">
    <citation type="journal article" date="2012" name="J. Bacteriol.">
        <title>Genome sequence of the highly efficient arsenite-oxidizing bacterium Achromobacter arsenitoxydans SY8.</title>
        <authorList>
            <person name="Li X."/>
            <person name="Hu Y."/>
            <person name="Gong J."/>
            <person name="Lin Y."/>
            <person name="Johnstone L."/>
            <person name="Rensing C."/>
            <person name="Wang G."/>
        </authorList>
    </citation>
    <scope>NUCLEOTIDE SEQUENCE [LARGE SCALE GENOMIC DNA]</scope>
    <source>
        <strain evidence="2 3">SY8</strain>
    </source>
</reference>